<feature type="transmembrane region" description="Helical" evidence="1">
    <location>
        <begin position="118"/>
        <end position="139"/>
    </location>
</feature>
<dbReference type="RefSeq" id="WP_004620459.1">
    <property type="nucleotide sequence ID" value="NZ_ACXX02000010.1"/>
</dbReference>
<evidence type="ECO:0000256" key="1">
    <source>
        <dbReference type="SAM" id="Phobius"/>
    </source>
</evidence>
<gene>
    <name evidence="2" type="ORF">Cpap_1127</name>
</gene>
<name>F1TEZ4_9FIRM</name>
<feature type="transmembrane region" description="Helical" evidence="1">
    <location>
        <begin position="21"/>
        <end position="39"/>
    </location>
</feature>
<reference evidence="2" key="1">
    <citation type="submission" date="2009-07" db="EMBL/GenBank/DDBJ databases">
        <authorList>
            <consortium name="US DOE Joint Genome Institute (JGI-PGF)"/>
            <person name="Lucas S."/>
            <person name="Copeland A."/>
            <person name="Lapidus A."/>
            <person name="Glavina del Rio T."/>
            <person name="Tice H."/>
            <person name="Bruce D."/>
            <person name="Goodwin L."/>
            <person name="Pitluck S."/>
            <person name="Larimer F."/>
            <person name="Land M.L."/>
            <person name="Mouttaki H."/>
            <person name="He Z."/>
            <person name="Zhou J."/>
            <person name="Hemme C.L."/>
        </authorList>
    </citation>
    <scope>NUCLEOTIDE SEQUENCE [LARGE SCALE GENOMIC DNA]</scope>
    <source>
        <strain evidence="2">DSM 2782</strain>
    </source>
</reference>
<dbReference type="Proteomes" id="UP000003860">
    <property type="component" value="Unassembled WGS sequence"/>
</dbReference>
<comment type="caution">
    <text evidence="2">The sequence shown here is derived from an EMBL/GenBank/DDBJ whole genome shotgun (WGS) entry which is preliminary data.</text>
</comment>
<dbReference type="OrthoDB" id="9899348at2"/>
<feature type="transmembrane region" description="Helical" evidence="1">
    <location>
        <begin position="151"/>
        <end position="167"/>
    </location>
</feature>
<keyword evidence="3" id="KW-1185">Reference proteome</keyword>
<feature type="transmembrane region" description="Helical" evidence="1">
    <location>
        <begin position="94"/>
        <end position="112"/>
    </location>
</feature>
<dbReference type="EMBL" id="ACXX02000010">
    <property type="protein sequence ID" value="EGD46932.1"/>
    <property type="molecule type" value="Genomic_DNA"/>
</dbReference>
<protein>
    <submittedName>
        <fullName evidence="2">Uncharacterized protein</fullName>
    </submittedName>
</protein>
<dbReference type="AlphaFoldDB" id="F1TEZ4"/>
<organism evidence="2 3">
    <name type="scientific">Ruminiclostridium papyrosolvens DSM 2782</name>
    <dbReference type="NCBI Taxonomy" id="588581"/>
    <lineage>
        <taxon>Bacteria</taxon>
        <taxon>Bacillati</taxon>
        <taxon>Bacillota</taxon>
        <taxon>Clostridia</taxon>
        <taxon>Eubacteriales</taxon>
        <taxon>Oscillospiraceae</taxon>
        <taxon>Ruminiclostridium</taxon>
    </lineage>
</organism>
<reference evidence="2" key="2">
    <citation type="submission" date="2011-01" db="EMBL/GenBank/DDBJ databases">
        <title>The Non-contiguous Finished genome of Clostridium papyrosolvens.</title>
        <authorList>
            <person name="Lucas S."/>
            <person name="Copeland A."/>
            <person name="Lapidus A."/>
            <person name="Cheng J.-F."/>
            <person name="Goodwin L."/>
            <person name="Pitluck S."/>
            <person name="Misra M."/>
            <person name="Chertkov O."/>
            <person name="Detter J.C."/>
            <person name="Han C."/>
            <person name="Tapia R."/>
            <person name="Land M."/>
            <person name="Hauser L."/>
            <person name="Kyrpides N."/>
            <person name="Ivanova N."/>
            <person name="Pagani I."/>
            <person name="Mouttaki H."/>
            <person name="He Z."/>
            <person name="Zhou J."/>
            <person name="Hemme C.L."/>
            <person name="Woyke T."/>
        </authorList>
    </citation>
    <scope>NUCLEOTIDE SEQUENCE [LARGE SCALE GENOMIC DNA]</scope>
    <source>
        <strain evidence="2">DSM 2782</strain>
    </source>
</reference>
<keyword evidence="1" id="KW-1133">Transmembrane helix</keyword>
<proteinExistence type="predicted"/>
<feature type="transmembrane region" description="Helical" evidence="1">
    <location>
        <begin position="59"/>
        <end position="82"/>
    </location>
</feature>
<sequence>MTLMLFKEKFRLFLTFSRNLWYFYFIPILAIGTLSYLKIELSLNSVNPLLVKTLVASFLLYKVFEYLPSVRISGPIIFMTLNTNQIHRLIKQKYVAIIIKCILMCLTIMLIQETEWNTYVQYFLLIYSYFLISVSGYFISWIRYNGDFKNYIFLVSSYLVLMILLFVNQTIIISIIGTVLLIYEIYYLVHKLKINWDKYYSDMKISYLAQINACKNDMARMQMLSLTYNQKKSYNKTSITLLKKADNTKQILFVKAMLVIFRKSKIEFLYSFALFILGVFF</sequence>
<evidence type="ECO:0000313" key="3">
    <source>
        <dbReference type="Proteomes" id="UP000003860"/>
    </source>
</evidence>
<dbReference type="STRING" id="588581.Cpap_1127"/>
<keyword evidence="1" id="KW-0812">Transmembrane</keyword>
<feature type="transmembrane region" description="Helical" evidence="1">
    <location>
        <begin position="173"/>
        <end position="189"/>
    </location>
</feature>
<accession>F1TEZ4</accession>
<keyword evidence="1" id="KW-0472">Membrane</keyword>
<evidence type="ECO:0000313" key="2">
    <source>
        <dbReference type="EMBL" id="EGD46932.1"/>
    </source>
</evidence>